<reference evidence="3" key="1">
    <citation type="submission" date="2021-01" db="EMBL/GenBank/DDBJ databases">
        <authorList>
            <person name="Corre E."/>
            <person name="Pelletier E."/>
            <person name="Niang G."/>
            <person name="Scheremetjew M."/>
            <person name="Finn R."/>
            <person name="Kale V."/>
            <person name="Holt S."/>
            <person name="Cochrane G."/>
            <person name="Meng A."/>
            <person name="Brown T."/>
            <person name="Cohen L."/>
        </authorList>
    </citation>
    <scope>NUCLEOTIDE SEQUENCE</scope>
    <source>
        <strain evidence="3">CCMP3346</strain>
    </source>
</reference>
<gene>
    <name evidence="2" type="ORF">VBRA1451_LOCUS17420</name>
    <name evidence="3" type="ORF">VBRA1451_LOCUS17421</name>
</gene>
<accession>A0A6U4EST3</accession>
<evidence type="ECO:0000313" key="2">
    <source>
        <dbReference type="EMBL" id="CAD9062350.1"/>
    </source>
</evidence>
<evidence type="ECO:0000313" key="3">
    <source>
        <dbReference type="EMBL" id="CAD9062351.1"/>
    </source>
</evidence>
<sequence>MWVVRPSTAARKPLSREGNHADSQQPVSRSVAPIPTRRQAENNGAKETAAVSLVVFKNDDRWMDGWMACRSITHETGVSVWGGGMYYMGDVQMVIALIPFRSVSPLSVSLTPSLASQPATH</sequence>
<dbReference type="EMBL" id="HBGB01029745">
    <property type="protein sequence ID" value="CAD9062350.1"/>
    <property type="molecule type" value="Transcribed_RNA"/>
</dbReference>
<evidence type="ECO:0000256" key="1">
    <source>
        <dbReference type="SAM" id="MobiDB-lite"/>
    </source>
</evidence>
<protein>
    <submittedName>
        <fullName evidence="3">Uncharacterized protein</fullName>
    </submittedName>
</protein>
<feature type="region of interest" description="Disordered" evidence="1">
    <location>
        <begin position="1"/>
        <end position="45"/>
    </location>
</feature>
<proteinExistence type="predicted"/>
<dbReference type="EMBL" id="HBGB01029746">
    <property type="protein sequence ID" value="CAD9062351.1"/>
    <property type="molecule type" value="Transcribed_RNA"/>
</dbReference>
<organism evidence="3">
    <name type="scientific">Vitrella brassicaformis</name>
    <dbReference type="NCBI Taxonomy" id="1169539"/>
    <lineage>
        <taxon>Eukaryota</taxon>
        <taxon>Sar</taxon>
        <taxon>Alveolata</taxon>
        <taxon>Colpodellida</taxon>
        <taxon>Vitrellaceae</taxon>
        <taxon>Vitrella</taxon>
    </lineage>
</organism>
<name>A0A6U4EST3_9ALVE</name>
<dbReference type="AlphaFoldDB" id="A0A6U4EST3"/>